<evidence type="ECO:0000313" key="2">
    <source>
        <dbReference type="EMBL" id="QJA58790.1"/>
    </source>
</evidence>
<dbReference type="CDD" id="cd04301">
    <property type="entry name" value="NAT_SF"/>
    <property type="match status" value="1"/>
</dbReference>
<proteinExistence type="predicted"/>
<feature type="domain" description="N-acetyltransferase" evidence="1">
    <location>
        <begin position="1"/>
        <end position="141"/>
    </location>
</feature>
<protein>
    <submittedName>
        <fullName evidence="2">Putative acetyltransferase</fullName>
    </submittedName>
</protein>
<keyword evidence="2" id="KW-0808">Transferase</keyword>
<dbReference type="AlphaFoldDB" id="A0A6M3IMA9"/>
<dbReference type="EMBL" id="MT141339">
    <property type="protein sequence ID" value="QJA58790.1"/>
    <property type="molecule type" value="Genomic_DNA"/>
</dbReference>
<dbReference type="PROSITE" id="PS51186">
    <property type="entry name" value="GNAT"/>
    <property type="match status" value="1"/>
</dbReference>
<evidence type="ECO:0000259" key="1">
    <source>
        <dbReference type="PROSITE" id="PS51186"/>
    </source>
</evidence>
<organism evidence="2">
    <name type="scientific">viral metagenome</name>
    <dbReference type="NCBI Taxonomy" id="1070528"/>
    <lineage>
        <taxon>unclassified sequences</taxon>
        <taxon>metagenomes</taxon>
        <taxon>organismal metagenomes</taxon>
    </lineage>
</organism>
<dbReference type="SUPFAM" id="SSF55729">
    <property type="entry name" value="Acyl-CoA N-acyltransferases (Nat)"/>
    <property type="match status" value="1"/>
</dbReference>
<dbReference type="Gene3D" id="3.40.630.30">
    <property type="match status" value="1"/>
</dbReference>
<reference evidence="2" key="1">
    <citation type="submission" date="2020-03" db="EMBL/GenBank/DDBJ databases">
        <title>The deep terrestrial virosphere.</title>
        <authorList>
            <person name="Holmfeldt K."/>
            <person name="Nilsson E."/>
            <person name="Simone D."/>
            <person name="Lopez-Fernandez M."/>
            <person name="Wu X."/>
            <person name="de Brujin I."/>
            <person name="Lundin D."/>
            <person name="Andersson A."/>
            <person name="Bertilsson S."/>
            <person name="Dopson M."/>
        </authorList>
    </citation>
    <scope>NUCLEOTIDE SEQUENCE</scope>
    <source>
        <strain evidence="2">MM415B01406</strain>
    </source>
</reference>
<name>A0A6M3IMA9_9ZZZZ</name>
<dbReference type="InterPro" id="IPR016181">
    <property type="entry name" value="Acyl_CoA_acyltransferase"/>
</dbReference>
<accession>A0A6M3IMA9</accession>
<dbReference type="InterPro" id="IPR000182">
    <property type="entry name" value="GNAT_dom"/>
</dbReference>
<sequence>MITIETSTDYGLIADLLSRSPALVWPPSASRLREMSMATFLLARYDGVPSGVACIQKMDFWHSICKYLFVVEEYRRMGIAGKLLSESVSHAEEVHHTPVVIATTNVDNIPVHMLNRRHGFRIAGRFKSPMSENVLLVWLRSGSSPPSLEMEPEEKQLEV</sequence>
<dbReference type="GO" id="GO:0016747">
    <property type="term" value="F:acyltransferase activity, transferring groups other than amino-acyl groups"/>
    <property type="evidence" value="ECO:0007669"/>
    <property type="project" value="InterPro"/>
</dbReference>
<dbReference type="Pfam" id="PF00583">
    <property type="entry name" value="Acetyltransf_1"/>
    <property type="match status" value="1"/>
</dbReference>
<gene>
    <name evidence="2" type="ORF">MM415B01406_0012</name>
</gene>